<sequence>MIIPQSWRPRGAAEVAVVESVAVEFLGAAQGAAKAIEFKLAGGELSGRLTVVTSLSKRAGVASDHPPKHRCRSLFGRAWTQPRQTVGSPHT</sequence>
<dbReference type="EMBL" id="AP023343">
    <property type="protein sequence ID" value="BCI86298.1"/>
    <property type="molecule type" value="Genomic_DNA"/>
</dbReference>
<name>A0A7G1ICW7_MYCKA</name>
<evidence type="ECO:0000313" key="1">
    <source>
        <dbReference type="EMBL" id="BCI86298.1"/>
    </source>
</evidence>
<organism evidence="1 2">
    <name type="scientific">Mycobacterium kansasii</name>
    <dbReference type="NCBI Taxonomy" id="1768"/>
    <lineage>
        <taxon>Bacteria</taxon>
        <taxon>Bacillati</taxon>
        <taxon>Actinomycetota</taxon>
        <taxon>Actinomycetes</taxon>
        <taxon>Mycobacteriales</taxon>
        <taxon>Mycobacteriaceae</taxon>
        <taxon>Mycobacterium</taxon>
    </lineage>
</organism>
<protein>
    <submittedName>
        <fullName evidence="1">Uncharacterized protein</fullName>
    </submittedName>
</protein>
<dbReference type="Proteomes" id="UP000516380">
    <property type="component" value="Chromosome"/>
</dbReference>
<gene>
    <name evidence="1" type="ORF">NIIDMKKI_15040</name>
</gene>
<keyword evidence="2" id="KW-1185">Reference proteome</keyword>
<accession>A0A7G1ICW7</accession>
<evidence type="ECO:0000313" key="2">
    <source>
        <dbReference type="Proteomes" id="UP000516380"/>
    </source>
</evidence>
<reference evidence="1 2" key="1">
    <citation type="submission" date="2020-07" db="EMBL/GenBank/DDBJ databases">
        <title>Mycobacterium kansasii (former subtype) with zoonotic potential isolated from diseased indoor pet cat, Japan.</title>
        <authorList>
            <person name="Fukano H."/>
            <person name="Terazono T."/>
            <person name="Hoshino Y."/>
        </authorList>
    </citation>
    <scope>NUCLEOTIDE SEQUENCE [LARGE SCALE GENOMIC DNA]</scope>
    <source>
        <strain evidence="1 2">Kuro-I</strain>
    </source>
</reference>
<dbReference type="AlphaFoldDB" id="A0A7G1ICW7"/>
<proteinExistence type="predicted"/>